<comment type="caution">
    <text evidence="6">The sequence shown here is derived from an EMBL/GenBank/DDBJ whole genome shotgun (WGS) entry which is preliminary data.</text>
</comment>
<dbReference type="PANTHER" id="PTHR10924:SF6">
    <property type="entry name" value="SOLUTE CARRIER FAMILY 49 MEMBER A3"/>
    <property type="match status" value="1"/>
</dbReference>
<sequence>MILHYYNMALTERRWVMLMLYFAINLINGATYCALDPVDKLAENYYGVNTDLISLFALSFSIMYIPLAPAASWSLGISYHWSMIFAWVITFLGCWIKYLAFENYTLALIGIFLVASMNSVVMAGCTPLAIRYFHEEELVLATSIGSISNFIGMGISFVLDPYLDDIDAINLFHAIFSTVFLAINFIFSHEDPAFAKAGGFKEGFIKALKNKMIMMIVFCSSSGLAVISTVIAILAVILEPDHVSEMEVGWIGFVMVMMGMVGGFIATYLSHKFNSLEKPLKIFLYGSILSVILWALIQENFPNSMIGSAIHGTLVIGHVPLAISGAVIQDKTIEESITTNMIYFMANLLEAFYIYPIQYFYKETNAPGLWAITILMAISFIPLAIVYKSPIGVDKQQINTQDAPSKVLLEK</sequence>
<dbReference type="Pfam" id="PF07690">
    <property type="entry name" value="MFS_1"/>
    <property type="match status" value="1"/>
</dbReference>
<evidence type="ECO:0000256" key="5">
    <source>
        <dbReference type="SAM" id="Phobius"/>
    </source>
</evidence>
<evidence type="ECO:0000256" key="3">
    <source>
        <dbReference type="ARBA" id="ARBA00022989"/>
    </source>
</evidence>
<keyword evidence="3 5" id="KW-1133">Transmembrane helix</keyword>
<protein>
    <recommendedName>
        <fullName evidence="8">MFS transporter</fullName>
    </recommendedName>
</protein>
<evidence type="ECO:0000256" key="1">
    <source>
        <dbReference type="ARBA" id="ARBA00004141"/>
    </source>
</evidence>
<dbReference type="GO" id="GO:0022857">
    <property type="term" value="F:transmembrane transporter activity"/>
    <property type="evidence" value="ECO:0007669"/>
    <property type="project" value="InterPro"/>
</dbReference>
<evidence type="ECO:0000313" key="7">
    <source>
        <dbReference type="Proteomes" id="UP001162131"/>
    </source>
</evidence>
<feature type="transmembrane region" description="Helical" evidence="5">
    <location>
        <begin position="250"/>
        <end position="270"/>
    </location>
</feature>
<name>A0AAU9JSK9_9CILI</name>
<dbReference type="EMBL" id="CAJZBQ010000046">
    <property type="protein sequence ID" value="CAG9328594.1"/>
    <property type="molecule type" value="Genomic_DNA"/>
</dbReference>
<feature type="transmembrane region" description="Helical" evidence="5">
    <location>
        <begin position="171"/>
        <end position="187"/>
    </location>
</feature>
<comment type="subcellular location">
    <subcellularLocation>
        <location evidence="1">Membrane</location>
        <topology evidence="1">Multi-pass membrane protein</topology>
    </subcellularLocation>
</comment>
<dbReference type="Proteomes" id="UP001162131">
    <property type="component" value="Unassembled WGS sequence"/>
</dbReference>
<evidence type="ECO:0008006" key="8">
    <source>
        <dbReference type="Google" id="ProtNLM"/>
    </source>
</evidence>
<feature type="transmembrane region" description="Helical" evidence="5">
    <location>
        <begin position="104"/>
        <end position="126"/>
    </location>
</feature>
<feature type="transmembrane region" description="Helical" evidence="5">
    <location>
        <begin position="45"/>
        <end position="67"/>
    </location>
</feature>
<dbReference type="InterPro" id="IPR049680">
    <property type="entry name" value="FLVCR1-2_SLC49-like"/>
</dbReference>
<feature type="transmembrane region" description="Helical" evidence="5">
    <location>
        <begin position="309"/>
        <end position="328"/>
    </location>
</feature>
<feature type="transmembrane region" description="Helical" evidence="5">
    <location>
        <begin position="367"/>
        <end position="387"/>
    </location>
</feature>
<evidence type="ECO:0000256" key="2">
    <source>
        <dbReference type="ARBA" id="ARBA00022692"/>
    </source>
</evidence>
<proteinExistence type="predicted"/>
<dbReference type="AlphaFoldDB" id="A0AAU9JSK9"/>
<keyword evidence="4 5" id="KW-0472">Membrane</keyword>
<keyword evidence="7" id="KW-1185">Reference proteome</keyword>
<dbReference type="InterPro" id="IPR036259">
    <property type="entry name" value="MFS_trans_sf"/>
</dbReference>
<dbReference type="SUPFAM" id="SSF103473">
    <property type="entry name" value="MFS general substrate transporter"/>
    <property type="match status" value="1"/>
</dbReference>
<dbReference type="GO" id="GO:0016020">
    <property type="term" value="C:membrane"/>
    <property type="evidence" value="ECO:0007669"/>
    <property type="project" value="UniProtKB-SubCell"/>
</dbReference>
<evidence type="ECO:0000256" key="4">
    <source>
        <dbReference type="ARBA" id="ARBA00023136"/>
    </source>
</evidence>
<evidence type="ECO:0000313" key="6">
    <source>
        <dbReference type="EMBL" id="CAG9328594.1"/>
    </source>
</evidence>
<gene>
    <name evidence="6" type="ORF">BSTOLATCC_MIC46591</name>
</gene>
<accession>A0AAU9JSK9</accession>
<dbReference type="Gene3D" id="1.20.1250.20">
    <property type="entry name" value="MFS general substrate transporter like domains"/>
    <property type="match status" value="2"/>
</dbReference>
<feature type="transmembrane region" description="Helical" evidence="5">
    <location>
        <begin position="79"/>
        <end position="98"/>
    </location>
</feature>
<organism evidence="6 7">
    <name type="scientific">Blepharisma stoltei</name>
    <dbReference type="NCBI Taxonomy" id="1481888"/>
    <lineage>
        <taxon>Eukaryota</taxon>
        <taxon>Sar</taxon>
        <taxon>Alveolata</taxon>
        <taxon>Ciliophora</taxon>
        <taxon>Postciliodesmatophora</taxon>
        <taxon>Heterotrichea</taxon>
        <taxon>Heterotrichida</taxon>
        <taxon>Blepharismidae</taxon>
        <taxon>Blepharisma</taxon>
    </lineage>
</organism>
<dbReference type="PANTHER" id="PTHR10924">
    <property type="entry name" value="MAJOR FACILITATOR SUPERFAMILY PROTEIN-RELATED"/>
    <property type="match status" value="1"/>
</dbReference>
<keyword evidence="2 5" id="KW-0812">Transmembrane</keyword>
<feature type="transmembrane region" description="Helical" evidence="5">
    <location>
        <begin position="213"/>
        <end position="238"/>
    </location>
</feature>
<feature type="transmembrane region" description="Helical" evidence="5">
    <location>
        <begin position="340"/>
        <end position="361"/>
    </location>
</feature>
<feature type="transmembrane region" description="Helical" evidence="5">
    <location>
        <begin position="282"/>
        <end position="297"/>
    </location>
</feature>
<dbReference type="InterPro" id="IPR011701">
    <property type="entry name" value="MFS"/>
</dbReference>
<reference evidence="6" key="1">
    <citation type="submission" date="2021-09" db="EMBL/GenBank/DDBJ databases">
        <authorList>
            <consortium name="AG Swart"/>
            <person name="Singh M."/>
            <person name="Singh A."/>
            <person name="Seah K."/>
            <person name="Emmerich C."/>
        </authorList>
    </citation>
    <scope>NUCLEOTIDE SEQUENCE</scope>
    <source>
        <strain evidence="6">ATCC30299</strain>
    </source>
</reference>